<dbReference type="AlphaFoldDB" id="A0AAD9JLW5"/>
<dbReference type="Gene3D" id="1.10.1450.10">
    <property type="entry name" value="Tetraspanin"/>
    <property type="match status" value="1"/>
</dbReference>
<dbReference type="PANTHER" id="PTHR19282">
    <property type="entry name" value="TETRASPANIN"/>
    <property type="match status" value="1"/>
</dbReference>
<dbReference type="PRINTS" id="PR00259">
    <property type="entry name" value="TMFOUR"/>
</dbReference>
<sequence>MDKKDTDENLYGNFLIPNIFIIVFGLGVMGVGIWMNAEYDVQAYLYVFSANPNGNMLLGITGVYIAAGILTVGGVAVGIVGVRKEKPFMLIIYVLLMVFVMLLEIIGGFIAVGFREQIYDNTLRSMQDQVKTGYMWENDIGLQWNRVQVRLRCCGADSAKDYRCSNWWYAEADNAGYSCPDNYYPATKQVPNSCCVLELNQNRDPERVPPQNPIPKNERRCNEDVAGNMWAGSSNVNGRGCFSALQDRMFLYIYILMGLGFCVGLFQVSRKEISTNQDNISHKDSSHCATCNGNYDDDDDDDESNNHSIQ</sequence>
<dbReference type="SUPFAM" id="SSF48652">
    <property type="entry name" value="Tetraspanin"/>
    <property type="match status" value="1"/>
</dbReference>
<evidence type="ECO:0000256" key="6">
    <source>
        <dbReference type="RuleBase" id="RU361218"/>
    </source>
</evidence>
<dbReference type="Proteomes" id="UP001208570">
    <property type="component" value="Unassembled WGS sequence"/>
</dbReference>
<dbReference type="PANTHER" id="PTHR19282:SF544">
    <property type="entry name" value="TETRASPANIN"/>
    <property type="match status" value="1"/>
</dbReference>
<dbReference type="InterPro" id="IPR018499">
    <property type="entry name" value="Tetraspanin/Peripherin"/>
</dbReference>
<dbReference type="GO" id="GO:0005886">
    <property type="term" value="C:plasma membrane"/>
    <property type="evidence" value="ECO:0007669"/>
    <property type="project" value="TreeGrafter"/>
</dbReference>
<dbReference type="EMBL" id="JAODUP010000255">
    <property type="protein sequence ID" value="KAK2154895.1"/>
    <property type="molecule type" value="Genomic_DNA"/>
</dbReference>
<evidence type="ECO:0000256" key="5">
    <source>
        <dbReference type="ARBA" id="ARBA00023136"/>
    </source>
</evidence>
<dbReference type="InterPro" id="IPR008952">
    <property type="entry name" value="Tetraspanin_EC2_sf"/>
</dbReference>
<dbReference type="Pfam" id="PF00335">
    <property type="entry name" value="Tetraspanin"/>
    <property type="match status" value="1"/>
</dbReference>
<keyword evidence="3 6" id="KW-0812">Transmembrane</keyword>
<evidence type="ECO:0000256" key="1">
    <source>
        <dbReference type="ARBA" id="ARBA00004141"/>
    </source>
</evidence>
<reference evidence="7" key="1">
    <citation type="journal article" date="2023" name="Mol. Biol. Evol.">
        <title>Third-Generation Sequencing Reveals the Adaptive Role of the Epigenome in Three Deep-Sea Polychaetes.</title>
        <authorList>
            <person name="Perez M."/>
            <person name="Aroh O."/>
            <person name="Sun Y."/>
            <person name="Lan Y."/>
            <person name="Juniper S.K."/>
            <person name="Young C.R."/>
            <person name="Angers B."/>
            <person name="Qian P.Y."/>
        </authorList>
    </citation>
    <scope>NUCLEOTIDE SEQUENCE</scope>
    <source>
        <strain evidence="7">P08H-3</strain>
    </source>
</reference>
<dbReference type="InterPro" id="IPR000301">
    <property type="entry name" value="Tetraspanin_animals"/>
</dbReference>
<evidence type="ECO:0000313" key="8">
    <source>
        <dbReference type="Proteomes" id="UP001208570"/>
    </source>
</evidence>
<feature type="transmembrane region" description="Helical" evidence="6">
    <location>
        <begin position="249"/>
        <end position="268"/>
    </location>
</feature>
<comment type="caution">
    <text evidence="7">The sequence shown here is derived from an EMBL/GenBank/DDBJ whole genome shotgun (WGS) entry which is preliminary data.</text>
</comment>
<comment type="similarity">
    <text evidence="2 6">Belongs to the tetraspanin (TM4SF) family.</text>
</comment>
<evidence type="ECO:0000256" key="3">
    <source>
        <dbReference type="ARBA" id="ARBA00022692"/>
    </source>
</evidence>
<keyword evidence="5 6" id="KW-0472">Membrane</keyword>
<comment type="subcellular location">
    <subcellularLocation>
        <location evidence="1 6">Membrane</location>
        <topology evidence="1 6">Multi-pass membrane protein</topology>
    </subcellularLocation>
</comment>
<feature type="transmembrane region" description="Helical" evidence="6">
    <location>
        <begin position="57"/>
        <end position="81"/>
    </location>
</feature>
<name>A0AAD9JLW5_9ANNE</name>
<evidence type="ECO:0000256" key="2">
    <source>
        <dbReference type="ARBA" id="ARBA00006840"/>
    </source>
</evidence>
<dbReference type="PIRSF" id="PIRSF002419">
    <property type="entry name" value="Tetraspanin"/>
    <property type="match status" value="1"/>
</dbReference>
<accession>A0AAD9JLW5</accession>
<organism evidence="7 8">
    <name type="scientific">Paralvinella palmiformis</name>
    <dbReference type="NCBI Taxonomy" id="53620"/>
    <lineage>
        <taxon>Eukaryota</taxon>
        <taxon>Metazoa</taxon>
        <taxon>Spiralia</taxon>
        <taxon>Lophotrochozoa</taxon>
        <taxon>Annelida</taxon>
        <taxon>Polychaeta</taxon>
        <taxon>Sedentaria</taxon>
        <taxon>Canalipalpata</taxon>
        <taxon>Terebellida</taxon>
        <taxon>Terebelliformia</taxon>
        <taxon>Alvinellidae</taxon>
        <taxon>Paralvinella</taxon>
    </lineage>
</organism>
<proteinExistence type="inferred from homology"/>
<keyword evidence="4 6" id="KW-1133">Transmembrane helix</keyword>
<evidence type="ECO:0000256" key="4">
    <source>
        <dbReference type="ARBA" id="ARBA00022989"/>
    </source>
</evidence>
<evidence type="ECO:0000313" key="7">
    <source>
        <dbReference type="EMBL" id="KAK2154895.1"/>
    </source>
</evidence>
<feature type="transmembrane region" description="Helical" evidence="6">
    <location>
        <begin position="88"/>
        <end position="114"/>
    </location>
</feature>
<keyword evidence="8" id="KW-1185">Reference proteome</keyword>
<gene>
    <name evidence="7" type="ORF">LSH36_255g06017</name>
</gene>
<feature type="transmembrane region" description="Helical" evidence="6">
    <location>
        <begin position="12"/>
        <end position="37"/>
    </location>
</feature>
<protein>
    <recommendedName>
        <fullName evidence="6">Tetraspanin</fullName>
    </recommendedName>
</protein>